<dbReference type="PANTHER" id="PTHR35258:SF1">
    <property type="entry name" value="SPERMATOGENESIS-ASSOCIATED PROTEIN 22"/>
    <property type="match status" value="1"/>
</dbReference>
<evidence type="ECO:0000256" key="1">
    <source>
        <dbReference type="SAM" id="MobiDB-lite"/>
    </source>
</evidence>
<organism evidence="2 3">
    <name type="scientific">Xenotaenia resolanae</name>
    <dbReference type="NCBI Taxonomy" id="208358"/>
    <lineage>
        <taxon>Eukaryota</taxon>
        <taxon>Metazoa</taxon>
        <taxon>Chordata</taxon>
        <taxon>Craniata</taxon>
        <taxon>Vertebrata</taxon>
        <taxon>Euteleostomi</taxon>
        <taxon>Actinopterygii</taxon>
        <taxon>Neopterygii</taxon>
        <taxon>Teleostei</taxon>
        <taxon>Neoteleostei</taxon>
        <taxon>Acanthomorphata</taxon>
        <taxon>Ovalentaria</taxon>
        <taxon>Atherinomorphae</taxon>
        <taxon>Cyprinodontiformes</taxon>
        <taxon>Goodeidae</taxon>
        <taxon>Xenotaenia</taxon>
    </lineage>
</organism>
<sequence>MYTHSTRVFPGWWLRSARKNCRPSIWKAESGILLLCQVSVRQRTAQFLISVETLSLRRNKSTLLSREIGKKKSYLPVSLFNQRRRNRIPLKSVPSENEFFSPSEYTAGTSSADCLGSSGTFVCPQVSESSSSAPQSHQWNRKTVPESSKPQQYGNNRPAPGPSTMRSYTPISHPYKAGAKSSMMGLHGNPAGHWDSSSVVSSRQGKVQHLYGNENSQSKPAHHKGASQMAQQSSYKQTFSTYQYSQQSRPLLPPEAQPNRPSAHAAQQPNKSWKFTNSFEQEKSNFTVKKSSAQPQTAQPTRNQERAPIKPAVENSLRILTTVIIGMRHWSQFKDKVPYLFEIFATLDSAVTLGRYGAKNFLMRDGKDVMQCVFYENEQVLPRLIRGQVHRCVGNYDRSRDVLICVSVRAGLPSEQRNALEAVKVSDAEMRALVKILSEV</sequence>
<dbReference type="InterPro" id="IPR033536">
    <property type="entry name" value="Spata22"/>
</dbReference>
<name>A0ABV0VT05_9TELE</name>
<proteinExistence type="predicted"/>
<feature type="compositionally biased region" description="Low complexity" evidence="1">
    <location>
        <begin position="231"/>
        <end position="248"/>
    </location>
</feature>
<feature type="compositionally biased region" description="Polar residues" evidence="1">
    <location>
        <begin position="195"/>
        <end position="205"/>
    </location>
</feature>
<dbReference type="Proteomes" id="UP001444071">
    <property type="component" value="Unassembled WGS sequence"/>
</dbReference>
<dbReference type="PANTHER" id="PTHR35258">
    <property type="entry name" value="SPERMATOGENESIS-ASSOCIATED PROTEIN 22"/>
    <property type="match status" value="1"/>
</dbReference>
<evidence type="ECO:0008006" key="4">
    <source>
        <dbReference type="Google" id="ProtNLM"/>
    </source>
</evidence>
<gene>
    <name evidence="2" type="ORF">XENORESO_015347</name>
</gene>
<evidence type="ECO:0000313" key="2">
    <source>
        <dbReference type="EMBL" id="MEQ2260380.1"/>
    </source>
</evidence>
<feature type="region of interest" description="Disordered" evidence="1">
    <location>
        <begin position="125"/>
        <end position="271"/>
    </location>
</feature>
<evidence type="ECO:0000313" key="3">
    <source>
        <dbReference type="Proteomes" id="UP001444071"/>
    </source>
</evidence>
<keyword evidence="3" id="KW-1185">Reference proteome</keyword>
<feature type="compositionally biased region" description="Polar residues" evidence="1">
    <location>
        <begin position="145"/>
        <end position="155"/>
    </location>
</feature>
<reference evidence="2 3" key="1">
    <citation type="submission" date="2021-06" db="EMBL/GenBank/DDBJ databases">
        <authorList>
            <person name="Palmer J.M."/>
        </authorList>
    </citation>
    <scope>NUCLEOTIDE SEQUENCE [LARGE SCALE GENOMIC DNA]</scope>
    <source>
        <strain evidence="2 3">XR_2019</strain>
        <tissue evidence="2">Muscle</tissue>
    </source>
</reference>
<accession>A0ABV0VT05</accession>
<dbReference type="EMBL" id="JAHRIM010010508">
    <property type="protein sequence ID" value="MEQ2260380.1"/>
    <property type="molecule type" value="Genomic_DNA"/>
</dbReference>
<comment type="caution">
    <text evidence="2">The sequence shown here is derived from an EMBL/GenBank/DDBJ whole genome shotgun (WGS) entry which is preliminary data.</text>
</comment>
<protein>
    <recommendedName>
        <fullName evidence="4">Spermatogenesis associated 22</fullName>
    </recommendedName>
</protein>
<feature type="region of interest" description="Disordered" evidence="1">
    <location>
        <begin position="286"/>
        <end position="305"/>
    </location>
</feature>
<feature type="compositionally biased region" description="Polar residues" evidence="1">
    <location>
        <begin position="286"/>
        <end position="302"/>
    </location>
</feature>